<reference evidence="1" key="1">
    <citation type="submission" date="2022-10" db="EMBL/GenBank/DDBJ databases">
        <title>Puccinia triticina Genome sequencing and assembly.</title>
        <authorList>
            <person name="Li C."/>
        </authorList>
    </citation>
    <scope>NUCLEOTIDE SEQUENCE</scope>
    <source>
        <strain evidence="1">Pt15</strain>
    </source>
</reference>
<dbReference type="RefSeq" id="XP_053019858.1">
    <property type="nucleotide sequence ID" value="XM_053168672.1"/>
</dbReference>
<evidence type="ECO:0000313" key="2">
    <source>
        <dbReference type="Proteomes" id="UP001164743"/>
    </source>
</evidence>
<gene>
    <name evidence="1" type="ORF">PtA15_4A756</name>
</gene>
<sequence length="56" mass="6128">MQERLMAEEEAATCPGASLVQRNRPQAVSPTDAGRRCAKASWVVHEVQVMSDRGDT</sequence>
<evidence type="ECO:0000313" key="1">
    <source>
        <dbReference type="EMBL" id="WAQ84303.1"/>
    </source>
</evidence>
<dbReference type="GeneID" id="77809567"/>
<dbReference type="EMBL" id="CP110424">
    <property type="protein sequence ID" value="WAQ84303.1"/>
    <property type="molecule type" value="Genomic_DNA"/>
</dbReference>
<organism evidence="1 2">
    <name type="scientific">Puccinia triticina</name>
    <dbReference type="NCBI Taxonomy" id="208348"/>
    <lineage>
        <taxon>Eukaryota</taxon>
        <taxon>Fungi</taxon>
        <taxon>Dikarya</taxon>
        <taxon>Basidiomycota</taxon>
        <taxon>Pucciniomycotina</taxon>
        <taxon>Pucciniomycetes</taxon>
        <taxon>Pucciniales</taxon>
        <taxon>Pucciniaceae</taxon>
        <taxon>Puccinia</taxon>
    </lineage>
</organism>
<dbReference type="Proteomes" id="UP001164743">
    <property type="component" value="Chromosome 4A"/>
</dbReference>
<proteinExistence type="predicted"/>
<name>A0ABY7CHB7_9BASI</name>
<keyword evidence="2" id="KW-1185">Reference proteome</keyword>
<protein>
    <submittedName>
        <fullName evidence="1">Uncharacterized protein</fullName>
    </submittedName>
</protein>
<accession>A0ABY7CHB7</accession>